<dbReference type="InterPro" id="IPR046342">
    <property type="entry name" value="CBS_dom_sf"/>
</dbReference>
<sequence length="439" mass="47768">MTTIITPQPHQLLCFFYIVFFNLSSSLLHCFLPSCMAVSFLRHEVSDLCLAKPALRSLSVSATVADALEALKTSEENFLSIWDCNHHSKTLAGEQCRCVGKVCMVDVICYLSQDANLVSPSAALKAPVSETMTETAGTVMHVEPSCSLLKAIDLMLQGIQNLVVPIQTRQSSNSRRKQHPKPINSTTSTIHNGQEFCWLTQEDVVRFLLNSIGVFSPLPALSIDSLGLINTADILAINYHSPADSAVRLITQSLTQQTSVAVVDIDGVLIGEISPFTLSSCDESVAAAIATLSCGELMAYIDCGGPPEYLIKIVTERLKQRKLQGALESYSSSTSSSNSPMFSSSSSSSSDEESSVYPSSTRMVRSGRFSRSNSYSARMVRRAEAIVCHPKSSLVAVMIQAIAHRVNYVWVIEDDCSLVGIVTFSGMLKVFREHLETMG</sequence>
<feature type="transmembrane region" description="Helical" evidence="5">
    <location>
        <begin position="12"/>
        <end position="41"/>
    </location>
</feature>
<dbReference type="InterPro" id="IPR050511">
    <property type="entry name" value="AMPK_gamma/SDS23_families"/>
</dbReference>
<dbReference type="GO" id="GO:0005737">
    <property type="term" value="C:cytoplasm"/>
    <property type="evidence" value="ECO:0007669"/>
    <property type="project" value="TreeGrafter"/>
</dbReference>
<keyword evidence="5" id="KW-0812">Transmembrane</keyword>
<keyword evidence="5" id="KW-1133">Transmembrane helix</keyword>
<dbReference type="PANTHER" id="PTHR13780:SF128">
    <property type="entry name" value="CBS DOMAIN-CONTAINING PROTEIN"/>
    <property type="match status" value="1"/>
</dbReference>
<comment type="caution">
    <text evidence="7">The sequence shown here is derived from an EMBL/GenBank/DDBJ whole genome shotgun (WGS) entry which is preliminary data.</text>
</comment>
<dbReference type="EMBL" id="PDCK01000043">
    <property type="protein sequence ID" value="PRQ31346.1"/>
    <property type="molecule type" value="Genomic_DNA"/>
</dbReference>
<reference evidence="7 8" key="1">
    <citation type="journal article" date="2018" name="Nat. Genet.">
        <title>The Rosa genome provides new insights in the design of modern roses.</title>
        <authorList>
            <person name="Bendahmane M."/>
        </authorList>
    </citation>
    <scope>NUCLEOTIDE SEQUENCE [LARGE SCALE GENOMIC DNA]</scope>
    <source>
        <strain evidence="8">cv. Old Blush</strain>
    </source>
</reference>
<evidence type="ECO:0000256" key="3">
    <source>
        <dbReference type="PROSITE-ProRule" id="PRU00703"/>
    </source>
</evidence>
<protein>
    <submittedName>
        <fullName evidence="7">Putative CBS domain-containing protein</fullName>
    </submittedName>
</protein>
<gene>
    <name evidence="7" type="ORF">RchiOBHm_Chr5g0034461</name>
</gene>
<dbReference type="AlphaFoldDB" id="A0A2P6QAZ1"/>
<dbReference type="Gramene" id="PRQ31346">
    <property type="protein sequence ID" value="PRQ31346"/>
    <property type="gene ID" value="RchiOBHm_Chr5g0034461"/>
</dbReference>
<dbReference type="PROSITE" id="PS51371">
    <property type="entry name" value="CBS"/>
    <property type="match status" value="1"/>
</dbReference>
<organism evidence="7 8">
    <name type="scientific">Rosa chinensis</name>
    <name type="common">China rose</name>
    <dbReference type="NCBI Taxonomy" id="74649"/>
    <lineage>
        <taxon>Eukaryota</taxon>
        <taxon>Viridiplantae</taxon>
        <taxon>Streptophyta</taxon>
        <taxon>Embryophyta</taxon>
        <taxon>Tracheophyta</taxon>
        <taxon>Spermatophyta</taxon>
        <taxon>Magnoliopsida</taxon>
        <taxon>eudicotyledons</taxon>
        <taxon>Gunneridae</taxon>
        <taxon>Pentapetalae</taxon>
        <taxon>rosids</taxon>
        <taxon>fabids</taxon>
        <taxon>Rosales</taxon>
        <taxon>Rosaceae</taxon>
        <taxon>Rosoideae</taxon>
        <taxon>Rosoideae incertae sedis</taxon>
        <taxon>Rosa</taxon>
    </lineage>
</organism>
<evidence type="ECO:0000256" key="1">
    <source>
        <dbReference type="ARBA" id="ARBA00022737"/>
    </source>
</evidence>
<keyword evidence="2 3" id="KW-0129">CBS domain</keyword>
<proteinExistence type="predicted"/>
<dbReference type="Gene3D" id="3.10.580.10">
    <property type="entry name" value="CBS-domain"/>
    <property type="match status" value="1"/>
</dbReference>
<accession>A0A2P6QAZ1</accession>
<evidence type="ECO:0000256" key="2">
    <source>
        <dbReference type="ARBA" id="ARBA00023122"/>
    </source>
</evidence>
<dbReference type="OMA" id="VDYHSPA"/>
<keyword evidence="8" id="KW-1185">Reference proteome</keyword>
<dbReference type="SUPFAM" id="SSF54631">
    <property type="entry name" value="CBS-domain pair"/>
    <property type="match status" value="2"/>
</dbReference>
<dbReference type="InterPro" id="IPR000644">
    <property type="entry name" value="CBS_dom"/>
</dbReference>
<feature type="region of interest" description="Disordered" evidence="4">
    <location>
        <begin position="329"/>
        <end position="359"/>
    </location>
</feature>
<dbReference type="STRING" id="74649.A0A2P6QAZ1"/>
<name>A0A2P6QAZ1_ROSCH</name>
<feature type="domain" description="CBS" evidence="6">
    <location>
        <begin position="379"/>
        <end position="437"/>
    </location>
</feature>
<evidence type="ECO:0000313" key="8">
    <source>
        <dbReference type="Proteomes" id="UP000238479"/>
    </source>
</evidence>
<dbReference type="PANTHER" id="PTHR13780">
    <property type="entry name" value="AMP-ACTIVATED PROTEIN KINASE, GAMMA REGULATORY SUBUNIT"/>
    <property type="match status" value="1"/>
</dbReference>
<keyword evidence="1" id="KW-0677">Repeat</keyword>
<dbReference type="Proteomes" id="UP000238479">
    <property type="component" value="Chromosome 5"/>
</dbReference>
<keyword evidence="5" id="KW-0472">Membrane</keyword>
<evidence type="ECO:0000256" key="4">
    <source>
        <dbReference type="SAM" id="MobiDB-lite"/>
    </source>
</evidence>
<dbReference type="GO" id="GO:0005634">
    <property type="term" value="C:nucleus"/>
    <property type="evidence" value="ECO:0007669"/>
    <property type="project" value="TreeGrafter"/>
</dbReference>
<evidence type="ECO:0000256" key="5">
    <source>
        <dbReference type="SAM" id="Phobius"/>
    </source>
</evidence>
<evidence type="ECO:0000313" key="7">
    <source>
        <dbReference type="EMBL" id="PRQ31346.1"/>
    </source>
</evidence>
<evidence type="ECO:0000259" key="6">
    <source>
        <dbReference type="PROSITE" id="PS51371"/>
    </source>
</evidence>